<comment type="caution">
    <text evidence="11">The sequence shown here is derived from an EMBL/GenBank/DDBJ whole genome shotgun (WGS) entry which is preliminary data.</text>
</comment>
<accession>C8RZM8</accession>
<dbReference type="STRING" id="371731.Rsw2DRAFT_1256"/>
<keyword evidence="4" id="KW-0443">Lipid metabolism</keyword>
<dbReference type="GO" id="GO:0043810">
    <property type="term" value="F:ornithine-acyl [acyl carrier protein] N-acyltransferase activity"/>
    <property type="evidence" value="ECO:0007669"/>
    <property type="project" value="UniProtKB-EC"/>
</dbReference>
<evidence type="ECO:0000256" key="3">
    <source>
        <dbReference type="ARBA" id="ARBA00022679"/>
    </source>
</evidence>
<evidence type="ECO:0000313" key="11">
    <source>
        <dbReference type="EMBL" id="EEW25825.1"/>
    </source>
</evidence>
<comment type="function">
    <text evidence="9">Catalyzes the first step in the biosynthesis of ornithine lipids, which are phosphorus-free membrane lipids. Catalyzes the 3-hydroxyacyl-acyl carrier protein-dependent acylation of ornithine to form lyso-ornithine lipid (LOL).</text>
</comment>
<organism evidence="11 12">
    <name type="scientific">Rhodobacter ferrooxidans</name>
    <dbReference type="NCBI Taxonomy" id="371731"/>
    <lineage>
        <taxon>Bacteria</taxon>
        <taxon>Pseudomonadati</taxon>
        <taxon>Pseudomonadota</taxon>
        <taxon>Alphaproteobacteria</taxon>
        <taxon>Rhodobacterales</taxon>
        <taxon>Rhodobacter group</taxon>
        <taxon>Rhodobacter</taxon>
    </lineage>
</organism>
<dbReference type="Gene3D" id="3.40.630.30">
    <property type="match status" value="1"/>
</dbReference>
<gene>
    <name evidence="11" type="ORF">Rsw2DRAFT_1256</name>
</gene>
<dbReference type="PANTHER" id="PTHR37323">
    <property type="entry name" value="GCN5-RELATED N-ACETYLTRANSFERASE"/>
    <property type="match status" value="1"/>
</dbReference>
<dbReference type="PANTHER" id="PTHR37323:SF1">
    <property type="entry name" value="L-ORNITHINE N(ALPHA)-ACYLTRANSFERASE"/>
    <property type="match status" value="1"/>
</dbReference>
<reference evidence="11 12" key="1">
    <citation type="submission" date="2009-08" db="EMBL/GenBank/DDBJ databases">
        <title>The draft genome of Rhodobacter sp. SW2.</title>
        <authorList>
            <consortium name="US DOE Joint Genome Institute (JGI-PGF)"/>
            <person name="Lucas S."/>
            <person name="Copeland A."/>
            <person name="Lapidus A."/>
            <person name="Glavina del Rio T."/>
            <person name="Tice H."/>
            <person name="Bruce D."/>
            <person name="Goodwin L."/>
            <person name="Pitluck S."/>
            <person name="Larimer F."/>
            <person name="Land M.L."/>
            <person name="Hauser L."/>
            <person name="Emerson D."/>
        </authorList>
    </citation>
    <scope>NUCLEOTIDE SEQUENCE [LARGE SCALE GENOMIC DNA]</scope>
    <source>
        <strain evidence="11 12">SW2</strain>
    </source>
</reference>
<dbReference type="Proteomes" id="UP000010121">
    <property type="component" value="Unassembled WGS sequence"/>
</dbReference>
<dbReference type="eggNOG" id="COG3176">
    <property type="taxonomic scope" value="Bacteria"/>
</dbReference>
<dbReference type="RefSeq" id="WP_008029163.1">
    <property type="nucleotide sequence ID" value="NZ_ACYY01000006.1"/>
</dbReference>
<evidence type="ECO:0000256" key="6">
    <source>
        <dbReference type="ARBA" id="ARBA00038095"/>
    </source>
</evidence>
<evidence type="ECO:0000256" key="10">
    <source>
        <dbReference type="ARBA" id="ARBA00047785"/>
    </source>
</evidence>
<evidence type="ECO:0000256" key="4">
    <source>
        <dbReference type="ARBA" id="ARBA00023098"/>
    </source>
</evidence>
<comment type="pathway">
    <text evidence="1">Lipid metabolism.</text>
</comment>
<keyword evidence="12" id="KW-1185">Reference proteome</keyword>
<dbReference type="InterPro" id="IPR052351">
    <property type="entry name" value="Ornithine_N-alpha-AT"/>
</dbReference>
<name>C8RZM8_9RHOB</name>
<dbReference type="SUPFAM" id="SSF55729">
    <property type="entry name" value="Acyl-CoA N-acyltransferases (Nat)"/>
    <property type="match status" value="1"/>
</dbReference>
<dbReference type="AlphaFoldDB" id="C8RZM8"/>
<evidence type="ECO:0000256" key="2">
    <source>
        <dbReference type="ARBA" id="ARBA00022516"/>
    </source>
</evidence>
<keyword evidence="2" id="KW-0444">Lipid biosynthesis</keyword>
<comment type="catalytic activity">
    <reaction evidence="10">
        <text>a (3R)-hydroxyacyl-[ACP] + L-ornithine = a lyso-ornithine lipid + holo-[ACP] + H(+)</text>
        <dbReference type="Rhea" id="RHEA:20633"/>
        <dbReference type="Rhea" id="RHEA-COMP:9685"/>
        <dbReference type="Rhea" id="RHEA-COMP:9945"/>
        <dbReference type="ChEBI" id="CHEBI:15378"/>
        <dbReference type="ChEBI" id="CHEBI:46911"/>
        <dbReference type="ChEBI" id="CHEBI:64479"/>
        <dbReference type="ChEBI" id="CHEBI:78827"/>
        <dbReference type="ChEBI" id="CHEBI:138482"/>
        <dbReference type="EC" id="2.3.2.30"/>
    </reaction>
    <physiologicalReaction direction="left-to-right" evidence="10">
        <dbReference type="Rhea" id="RHEA:20634"/>
    </physiologicalReaction>
</comment>
<dbReference type="GO" id="GO:0006629">
    <property type="term" value="P:lipid metabolic process"/>
    <property type="evidence" value="ECO:0007669"/>
    <property type="project" value="UniProtKB-KW"/>
</dbReference>
<dbReference type="EC" id="2.3.2.30" evidence="7"/>
<evidence type="ECO:0000256" key="9">
    <source>
        <dbReference type="ARBA" id="ARBA00045724"/>
    </source>
</evidence>
<dbReference type="InterPro" id="IPR016181">
    <property type="entry name" value="Acyl_CoA_acyltransferase"/>
</dbReference>
<dbReference type="OrthoDB" id="9787072at2"/>
<comment type="similarity">
    <text evidence="6">Belongs to the acetyltransferase family. OlsB subfamily.</text>
</comment>
<sequence>MQPLRKGRYTAREASSAADLAAAQELRHLAFIAARGLTATHGPSDADALDGRCRHMLLEEASGTLVGCFRLLPLESGAGIGGSYAAQFYDLSALACYPDPMLEVGRFCIHPHWRDPDILRLAWAAMTQIVDARGVQMLFGCSSFQGANPAPHVEAFALLHRQHQAPARWQPGIKAAQVLRFAGGLPQATDPRRAAQGMPPLLRSYLAMGGWVSDHAVIDRDLDTMHVFTGLEIAAIPPARARLLRAVAG</sequence>
<evidence type="ECO:0000256" key="1">
    <source>
        <dbReference type="ARBA" id="ARBA00005189"/>
    </source>
</evidence>
<evidence type="ECO:0000256" key="5">
    <source>
        <dbReference type="ARBA" id="ARBA00023315"/>
    </source>
</evidence>
<dbReference type="EMBL" id="ACYY01000006">
    <property type="protein sequence ID" value="EEW25825.1"/>
    <property type="molecule type" value="Genomic_DNA"/>
</dbReference>
<dbReference type="Pfam" id="PF13444">
    <property type="entry name" value="Acetyltransf_5"/>
    <property type="match status" value="1"/>
</dbReference>
<evidence type="ECO:0000256" key="8">
    <source>
        <dbReference type="ARBA" id="ARBA00039866"/>
    </source>
</evidence>
<proteinExistence type="inferred from homology"/>
<evidence type="ECO:0000256" key="7">
    <source>
        <dbReference type="ARBA" id="ARBA00039058"/>
    </source>
</evidence>
<keyword evidence="3" id="KW-0808">Transferase</keyword>
<keyword evidence="5" id="KW-0012">Acyltransferase</keyword>
<evidence type="ECO:0000313" key="12">
    <source>
        <dbReference type="Proteomes" id="UP000010121"/>
    </source>
</evidence>
<protein>
    <recommendedName>
        <fullName evidence="8">L-ornithine N(alpha)-acyltransferase</fullName>
        <ecNumber evidence="7">2.3.2.30</ecNumber>
    </recommendedName>
</protein>